<keyword evidence="1" id="KW-1133">Transmembrane helix</keyword>
<protein>
    <submittedName>
        <fullName evidence="2">Uncharacterized protein</fullName>
    </submittedName>
</protein>
<evidence type="ECO:0000256" key="1">
    <source>
        <dbReference type="SAM" id="Phobius"/>
    </source>
</evidence>
<accession>A0A2A6RF22</accession>
<dbReference type="AlphaFoldDB" id="A0A2A6RF22"/>
<evidence type="ECO:0000313" key="3">
    <source>
        <dbReference type="Proteomes" id="UP000220527"/>
    </source>
</evidence>
<reference evidence="3" key="1">
    <citation type="submission" date="2017-08" db="EMBL/GenBank/DDBJ databases">
        <authorList>
            <person name="Grouzdev D.S."/>
            <person name="Gaisin V.A."/>
            <person name="Rysina M.S."/>
            <person name="Gorlenko V.M."/>
        </authorList>
    </citation>
    <scope>NUCLEOTIDE SEQUENCE [LARGE SCALE GENOMIC DNA]</scope>
    <source>
        <strain evidence="3">Kir15-3F</strain>
    </source>
</reference>
<keyword evidence="3" id="KW-1185">Reference proteome</keyword>
<dbReference type="Proteomes" id="UP000220527">
    <property type="component" value="Unassembled WGS sequence"/>
</dbReference>
<gene>
    <name evidence="2" type="ORF">CJ255_18960</name>
</gene>
<sequence>MDGLTYTAYESAASAAWSINRIMLITAYQLDAIRANVIEVAFLGAFTALTSRISPLIVPIASLAILAFAFALMLFPLTGGTNPFNLRHILVWTLVGPILLSHMGQWLIDLEVVRMEIGTVLFDASASANLNTTLGSPGAGGDFGAIPTLYPSVCGGASFDRHSGGTGQRIDELVAGYLFATATDIHCPHQEPWAGRLPSGYYQRSPTPYAVQAGVRGMTTESERRSQIAATDAGMQRQFVGLLPTALSMIFFLRRGFFDARAQRRKASDVVRCADPCCGNVGGYW</sequence>
<name>A0A2A6RF22_9CHLR</name>
<feature type="transmembrane region" description="Helical" evidence="1">
    <location>
        <begin position="239"/>
        <end position="257"/>
    </location>
</feature>
<evidence type="ECO:0000313" key="2">
    <source>
        <dbReference type="EMBL" id="PDW01486.1"/>
    </source>
</evidence>
<keyword evidence="1" id="KW-0472">Membrane</keyword>
<dbReference type="EMBL" id="NQWI01000136">
    <property type="protein sequence ID" value="PDW01486.1"/>
    <property type="molecule type" value="Genomic_DNA"/>
</dbReference>
<feature type="transmembrane region" description="Helical" evidence="1">
    <location>
        <begin position="56"/>
        <end position="77"/>
    </location>
</feature>
<feature type="transmembrane region" description="Helical" evidence="1">
    <location>
        <begin position="89"/>
        <end position="108"/>
    </location>
</feature>
<organism evidence="2 3">
    <name type="scientific">Candidatus Viridilinea mediisalina</name>
    <dbReference type="NCBI Taxonomy" id="2024553"/>
    <lineage>
        <taxon>Bacteria</taxon>
        <taxon>Bacillati</taxon>
        <taxon>Chloroflexota</taxon>
        <taxon>Chloroflexia</taxon>
        <taxon>Chloroflexales</taxon>
        <taxon>Chloroflexineae</taxon>
        <taxon>Oscillochloridaceae</taxon>
        <taxon>Candidatus Viridilinea</taxon>
    </lineage>
</organism>
<keyword evidence="1" id="KW-0812">Transmembrane</keyword>
<proteinExistence type="predicted"/>
<comment type="caution">
    <text evidence="2">The sequence shown here is derived from an EMBL/GenBank/DDBJ whole genome shotgun (WGS) entry which is preliminary data.</text>
</comment>